<reference evidence="4 5" key="1">
    <citation type="submission" date="2021-07" db="EMBL/GenBank/DDBJ databases">
        <authorList>
            <person name="Kim M.K."/>
        </authorList>
    </citation>
    <scope>NUCLEOTIDE SEQUENCE [LARGE SCALE GENOMIC DNA]</scope>
    <source>
        <strain evidence="4 5">HLY7-15</strain>
    </source>
</reference>
<evidence type="ECO:0000313" key="4">
    <source>
        <dbReference type="EMBL" id="MBW3364331.1"/>
    </source>
</evidence>
<comment type="caution">
    <text evidence="4">The sequence shown here is derived from an EMBL/GenBank/DDBJ whole genome shotgun (WGS) entry which is preliminary data.</text>
</comment>
<dbReference type="RefSeq" id="WP_199108833.1">
    <property type="nucleotide sequence ID" value="NZ_JAHWXQ010000001.1"/>
</dbReference>
<gene>
    <name evidence="4" type="ORF">KYK27_04710</name>
</gene>
<dbReference type="Proteomes" id="UP000774935">
    <property type="component" value="Unassembled WGS sequence"/>
</dbReference>
<evidence type="ECO:0000256" key="1">
    <source>
        <dbReference type="SAM" id="MobiDB-lite"/>
    </source>
</evidence>
<feature type="signal peptide" evidence="2">
    <location>
        <begin position="1"/>
        <end position="29"/>
    </location>
</feature>
<keyword evidence="2" id="KW-0732">Signal</keyword>
<feature type="region of interest" description="Disordered" evidence="1">
    <location>
        <begin position="29"/>
        <end position="54"/>
    </location>
</feature>
<evidence type="ECO:0000256" key="2">
    <source>
        <dbReference type="SAM" id="SignalP"/>
    </source>
</evidence>
<protein>
    <submittedName>
        <fullName evidence="4">DUF4168 domain-containing protein</fullName>
    </submittedName>
</protein>
<organism evidence="4 5">
    <name type="scientific">Pontibacter populi</name>
    <dbReference type="NCBI Taxonomy" id="890055"/>
    <lineage>
        <taxon>Bacteria</taxon>
        <taxon>Pseudomonadati</taxon>
        <taxon>Bacteroidota</taxon>
        <taxon>Cytophagia</taxon>
        <taxon>Cytophagales</taxon>
        <taxon>Hymenobacteraceae</taxon>
        <taxon>Pontibacter</taxon>
    </lineage>
</organism>
<accession>A0ABS6X8Z0</accession>
<dbReference type="EMBL" id="JAHWXQ010000001">
    <property type="protein sequence ID" value="MBW3364331.1"/>
    <property type="molecule type" value="Genomic_DNA"/>
</dbReference>
<proteinExistence type="predicted"/>
<evidence type="ECO:0000259" key="3">
    <source>
        <dbReference type="Pfam" id="PF13767"/>
    </source>
</evidence>
<keyword evidence="5" id="KW-1185">Reference proteome</keyword>
<feature type="compositionally biased region" description="Low complexity" evidence="1">
    <location>
        <begin position="35"/>
        <end position="54"/>
    </location>
</feature>
<dbReference type="Pfam" id="PF13767">
    <property type="entry name" value="DUF4168"/>
    <property type="match status" value="1"/>
</dbReference>
<name>A0ABS6X8Z0_9BACT</name>
<feature type="domain" description="DUF4168" evidence="3">
    <location>
        <begin position="112"/>
        <end position="170"/>
    </location>
</feature>
<evidence type="ECO:0000313" key="5">
    <source>
        <dbReference type="Proteomes" id="UP000774935"/>
    </source>
</evidence>
<sequence>MNMINNKLKGLAVAVLIVGAGTVTNTAFAQKKKQQTPPVQPKTEQTTPQTTPVTNFTDADLKQFADANNRLMVIQQEGEKAMLAILAEEKLSVEKFSEMAKAHQQQKMSEVNATAEEFAAFNKAAQRMMEMQPTMEQDMEKAIVKDGMTVEKYEQIMLAVKQDPAMQAKVQQLMGQK</sequence>
<dbReference type="InterPro" id="IPR025433">
    <property type="entry name" value="DUF4168"/>
</dbReference>
<feature type="chain" id="PRO_5046275985" evidence="2">
    <location>
        <begin position="30"/>
        <end position="177"/>
    </location>
</feature>